<gene>
    <name evidence="1" type="ORF">Xish_03706</name>
</gene>
<keyword evidence="2" id="KW-1185">Reference proteome</keyword>
<dbReference type="Proteomes" id="UP000222168">
    <property type="component" value="Unassembled WGS sequence"/>
</dbReference>
<proteinExistence type="predicted"/>
<accession>A0A2D0K6X1</accession>
<protein>
    <submittedName>
        <fullName evidence="1">Uncharacterized protein</fullName>
    </submittedName>
</protein>
<name>A0A2D0K6X1_9GAMM</name>
<organism evidence="1 2">
    <name type="scientific">Xenorhabdus ishibashii</name>
    <dbReference type="NCBI Taxonomy" id="1034471"/>
    <lineage>
        <taxon>Bacteria</taxon>
        <taxon>Pseudomonadati</taxon>
        <taxon>Pseudomonadota</taxon>
        <taxon>Gammaproteobacteria</taxon>
        <taxon>Enterobacterales</taxon>
        <taxon>Morganellaceae</taxon>
        <taxon>Xenorhabdus</taxon>
    </lineage>
</organism>
<reference evidence="1 2" key="1">
    <citation type="journal article" date="2017" name="Nat. Microbiol.">
        <title>Natural product diversity associated with the nematode symbionts Photorhabdus and Xenorhabdus.</title>
        <authorList>
            <person name="Tobias N.J."/>
            <person name="Wolff H."/>
            <person name="Djahanschiri B."/>
            <person name="Grundmann F."/>
            <person name="Kronenwerth M."/>
            <person name="Shi Y.M."/>
            <person name="Simonyi S."/>
            <person name="Grun P."/>
            <person name="Shapiro-Ilan D."/>
            <person name="Pidot S.J."/>
            <person name="Stinear T.P."/>
            <person name="Ebersberger I."/>
            <person name="Bode H.B."/>
        </authorList>
    </citation>
    <scope>NUCLEOTIDE SEQUENCE [LARGE SCALE GENOMIC DNA]</scope>
    <source>
        <strain evidence="1 2">DSM 22670</strain>
    </source>
</reference>
<sequence length="65" mass="7280">MTHQGSLKLKRRLAVIRVFIEQIIHGVITEPFAGLLAVLVLNPIEIARHGRHGFTNHRDSIHHGG</sequence>
<comment type="caution">
    <text evidence="1">The sequence shown here is derived from an EMBL/GenBank/DDBJ whole genome shotgun (WGS) entry which is preliminary data.</text>
</comment>
<dbReference type="EMBL" id="NJAK01000005">
    <property type="protein sequence ID" value="PHM59125.1"/>
    <property type="molecule type" value="Genomic_DNA"/>
</dbReference>
<dbReference type="AlphaFoldDB" id="A0A2D0K6X1"/>
<evidence type="ECO:0000313" key="1">
    <source>
        <dbReference type="EMBL" id="PHM59125.1"/>
    </source>
</evidence>
<evidence type="ECO:0000313" key="2">
    <source>
        <dbReference type="Proteomes" id="UP000222168"/>
    </source>
</evidence>